<dbReference type="AlphaFoldDB" id="A0A0A9D1A1"/>
<sequence>MSTCLTATHKQQCSQVPGGATSLLHISRLLSSCGSYKLPLRPAKEERCP</sequence>
<organism evidence="1">
    <name type="scientific">Arundo donax</name>
    <name type="common">Giant reed</name>
    <name type="synonym">Donax arundinaceus</name>
    <dbReference type="NCBI Taxonomy" id="35708"/>
    <lineage>
        <taxon>Eukaryota</taxon>
        <taxon>Viridiplantae</taxon>
        <taxon>Streptophyta</taxon>
        <taxon>Embryophyta</taxon>
        <taxon>Tracheophyta</taxon>
        <taxon>Spermatophyta</taxon>
        <taxon>Magnoliopsida</taxon>
        <taxon>Liliopsida</taxon>
        <taxon>Poales</taxon>
        <taxon>Poaceae</taxon>
        <taxon>PACMAD clade</taxon>
        <taxon>Arundinoideae</taxon>
        <taxon>Arundineae</taxon>
        <taxon>Arundo</taxon>
    </lineage>
</organism>
<reference evidence="1" key="1">
    <citation type="submission" date="2014-09" db="EMBL/GenBank/DDBJ databases">
        <authorList>
            <person name="Magalhaes I.L.F."/>
            <person name="Oliveira U."/>
            <person name="Santos F.R."/>
            <person name="Vidigal T.H.D.A."/>
            <person name="Brescovit A.D."/>
            <person name="Santos A.J."/>
        </authorList>
    </citation>
    <scope>NUCLEOTIDE SEQUENCE</scope>
    <source>
        <tissue evidence="1">Shoot tissue taken approximately 20 cm above the soil surface</tissue>
    </source>
</reference>
<dbReference type="EMBL" id="GBRH01215541">
    <property type="protein sequence ID" value="JAD82354.1"/>
    <property type="molecule type" value="Transcribed_RNA"/>
</dbReference>
<name>A0A0A9D1A1_ARUDO</name>
<reference evidence="1" key="2">
    <citation type="journal article" date="2015" name="Data Brief">
        <title>Shoot transcriptome of the giant reed, Arundo donax.</title>
        <authorList>
            <person name="Barrero R.A."/>
            <person name="Guerrero F.D."/>
            <person name="Moolhuijzen P."/>
            <person name="Goolsby J.A."/>
            <person name="Tidwell J."/>
            <person name="Bellgard S.E."/>
            <person name="Bellgard M.I."/>
        </authorList>
    </citation>
    <scope>NUCLEOTIDE SEQUENCE</scope>
    <source>
        <tissue evidence="1">Shoot tissue taken approximately 20 cm above the soil surface</tissue>
    </source>
</reference>
<protein>
    <submittedName>
        <fullName evidence="1">Uncharacterized protein</fullName>
    </submittedName>
</protein>
<evidence type="ECO:0000313" key="1">
    <source>
        <dbReference type="EMBL" id="JAD82354.1"/>
    </source>
</evidence>
<proteinExistence type="predicted"/>
<accession>A0A0A9D1A1</accession>